<gene>
    <name evidence="2" type="ORF">MM415A03568_0009</name>
    <name evidence="1" type="ORF">MM415B00380_0019</name>
</gene>
<sequence length="359" mass="38420">MNDVITGEQLTRFIATHYPAAVADHGFWRADNTDADPWMAYVDHMVRWARSDANIRLDDGQTAVFRDSLEHILAQAIDKRYPMLKAREYIPISTEASPGAQSIAVVGYEGRGSATRLATYGEDIRTVDVRAAKAPIPVIGSAAGWRWTIQQARTLAQASSKGFPSDVNQKGMETARLVVLRDIDTLLAAGEADSGVEGFVQLAAVTVLTAGGAITGAWAGGVTTAAQILEDVMVGVAAIEASGVWMADTLLLPPAVYNHLAVTEMSVGSGISILEWLRKQLGGVTVDKWLYLATAGAGGITRGVMYMRDRAVVEGYLPVDVEALPPWQDGPMSYLNVFHARCAGCHSANPSGMLYLDGI</sequence>
<dbReference type="EMBL" id="MT141544">
    <property type="protein sequence ID" value="QJA65767.1"/>
    <property type="molecule type" value="Genomic_DNA"/>
</dbReference>
<dbReference type="InterPro" id="IPR020049">
    <property type="entry name" value="Major_capsid-like"/>
</dbReference>
<dbReference type="EMBL" id="MT141818">
    <property type="protein sequence ID" value="QJA70759.1"/>
    <property type="molecule type" value="Genomic_DNA"/>
</dbReference>
<proteinExistence type="predicted"/>
<evidence type="ECO:0000313" key="1">
    <source>
        <dbReference type="EMBL" id="QJA65767.1"/>
    </source>
</evidence>
<evidence type="ECO:0000313" key="2">
    <source>
        <dbReference type="EMBL" id="QJA70759.1"/>
    </source>
</evidence>
<organism evidence="2">
    <name type="scientific">viral metagenome</name>
    <dbReference type="NCBI Taxonomy" id="1070528"/>
    <lineage>
        <taxon>unclassified sequences</taxon>
        <taxon>metagenomes</taxon>
        <taxon>organismal metagenomes</taxon>
    </lineage>
</organism>
<protein>
    <recommendedName>
        <fullName evidence="3">Capsid protein</fullName>
    </recommendedName>
</protein>
<dbReference type="AlphaFoldDB" id="A0A6M3JKN2"/>
<dbReference type="PIRSF" id="PIRSF029202">
    <property type="entry name" value="UCP029202"/>
    <property type="match status" value="1"/>
</dbReference>
<reference evidence="2" key="1">
    <citation type="submission" date="2020-03" db="EMBL/GenBank/DDBJ databases">
        <title>The deep terrestrial virosphere.</title>
        <authorList>
            <person name="Holmfeldt K."/>
            <person name="Nilsson E."/>
            <person name="Simone D."/>
            <person name="Lopez-Fernandez M."/>
            <person name="Wu X."/>
            <person name="de Brujin I."/>
            <person name="Lundin D."/>
            <person name="Andersson A."/>
            <person name="Bertilsson S."/>
            <person name="Dopson M."/>
        </authorList>
    </citation>
    <scope>NUCLEOTIDE SEQUENCE</scope>
    <source>
        <strain evidence="2">MM415A03568</strain>
        <strain evidence="1">MM415B00380</strain>
    </source>
</reference>
<dbReference type="Pfam" id="PF09950">
    <property type="entry name" value="Major_capside"/>
    <property type="match status" value="1"/>
</dbReference>
<evidence type="ECO:0008006" key="3">
    <source>
        <dbReference type="Google" id="ProtNLM"/>
    </source>
</evidence>
<accession>A0A6M3JKN2</accession>
<name>A0A6M3JKN2_9ZZZZ</name>